<evidence type="ECO:0000256" key="5">
    <source>
        <dbReference type="ARBA" id="ARBA00023136"/>
    </source>
</evidence>
<comment type="subcellular location">
    <subcellularLocation>
        <location evidence="1">Membrane</location>
        <topology evidence="1">Multi-pass membrane protein</topology>
    </subcellularLocation>
</comment>
<evidence type="ECO:0000313" key="8">
    <source>
        <dbReference type="EMBL" id="PWN24249.1"/>
    </source>
</evidence>
<feature type="transmembrane region" description="Helical" evidence="7">
    <location>
        <begin position="37"/>
        <end position="59"/>
    </location>
</feature>
<feature type="region of interest" description="Disordered" evidence="6">
    <location>
        <begin position="82"/>
        <end position="101"/>
    </location>
</feature>
<evidence type="ECO:0000313" key="9">
    <source>
        <dbReference type="Proteomes" id="UP000245942"/>
    </source>
</evidence>
<keyword evidence="3 7" id="KW-0812">Transmembrane</keyword>
<comment type="similarity">
    <text evidence="2">Belongs to the TMEM19 family.</text>
</comment>
<proteinExistence type="inferred from homology"/>
<feature type="compositionally biased region" description="Basic and acidic residues" evidence="6">
    <location>
        <begin position="82"/>
        <end position="99"/>
    </location>
</feature>
<name>A0A316UG75_9BASI</name>
<dbReference type="EMBL" id="KZ819321">
    <property type="protein sequence ID" value="PWN24249.1"/>
    <property type="molecule type" value="Genomic_DNA"/>
</dbReference>
<dbReference type="GO" id="GO:0016020">
    <property type="term" value="C:membrane"/>
    <property type="evidence" value="ECO:0007669"/>
    <property type="project" value="UniProtKB-SubCell"/>
</dbReference>
<evidence type="ECO:0000256" key="3">
    <source>
        <dbReference type="ARBA" id="ARBA00022692"/>
    </source>
</evidence>
<dbReference type="AlphaFoldDB" id="A0A316UG75"/>
<evidence type="ECO:0000256" key="2">
    <source>
        <dbReference type="ARBA" id="ARBA00009012"/>
    </source>
</evidence>
<dbReference type="STRING" id="1684307.A0A316UG75"/>
<dbReference type="Proteomes" id="UP000245942">
    <property type="component" value="Unassembled WGS sequence"/>
</dbReference>
<protein>
    <recommendedName>
        <fullName evidence="10">DUF92-domain-containing protein</fullName>
    </recommendedName>
</protein>
<keyword evidence="5 7" id="KW-0472">Membrane</keyword>
<evidence type="ECO:0000256" key="1">
    <source>
        <dbReference type="ARBA" id="ARBA00004141"/>
    </source>
</evidence>
<dbReference type="GeneID" id="37013237"/>
<dbReference type="Pfam" id="PF01940">
    <property type="entry name" value="DUF92"/>
    <property type="match status" value="1"/>
</dbReference>
<sequence>MQRLQPHPISLGLAAILASHGLRKGSLSRSGAATAFLVGYLTLANPFPGFGVVLIAFYLTGSRATKVKAGVKATLEKEGYEEAAAADKGKGKGASEHKSASGGQRDAWQVLSNGLTGCLGALAFRVLHSGEVPSGHLPGASQDGLLSALFGTSQPAVWDAGRGFCALDSASANGWSRAITIFVLGHFTCCMGDVLASEVSRGDARRTTILNTIAQV</sequence>
<evidence type="ECO:0000256" key="6">
    <source>
        <dbReference type="SAM" id="MobiDB-lite"/>
    </source>
</evidence>
<reference evidence="8 9" key="1">
    <citation type="journal article" date="2018" name="Mol. Biol. Evol.">
        <title>Broad Genomic Sampling Reveals a Smut Pathogenic Ancestry of the Fungal Clade Ustilaginomycotina.</title>
        <authorList>
            <person name="Kijpornyongpan T."/>
            <person name="Mondo S.J."/>
            <person name="Barry K."/>
            <person name="Sandor L."/>
            <person name="Lee J."/>
            <person name="Lipzen A."/>
            <person name="Pangilinan J."/>
            <person name="LaButti K."/>
            <person name="Hainaut M."/>
            <person name="Henrissat B."/>
            <person name="Grigoriev I.V."/>
            <person name="Spatafora J.W."/>
            <person name="Aime M.C."/>
        </authorList>
    </citation>
    <scope>NUCLEOTIDE SEQUENCE [LARGE SCALE GENOMIC DNA]</scope>
    <source>
        <strain evidence="8 9">MCA 4718</strain>
    </source>
</reference>
<gene>
    <name evidence="8" type="ORF">BCV69DRAFT_280142</name>
</gene>
<dbReference type="OrthoDB" id="30881at2759"/>
<dbReference type="RefSeq" id="XP_025351409.1">
    <property type="nucleotide sequence ID" value="XM_025491503.1"/>
</dbReference>
<evidence type="ECO:0008006" key="10">
    <source>
        <dbReference type="Google" id="ProtNLM"/>
    </source>
</evidence>
<dbReference type="PANTHER" id="PTHR13353:SF5">
    <property type="entry name" value="TRANSMEMBRANE PROTEIN 19"/>
    <property type="match status" value="1"/>
</dbReference>
<evidence type="ECO:0000256" key="7">
    <source>
        <dbReference type="SAM" id="Phobius"/>
    </source>
</evidence>
<organism evidence="8 9">
    <name type="scientific">Pseudomicrostroma glucosiphilum</name>
    <dbReference type="NCBI Taxonomy" id="1684307"/>
    <lineage>
        <taxon>Eukaryota</taxon>
        <taxon>Fungi</taxon>
        <taxon>Dikarya</taxon>
        <taxon>Basidiomycota</taxon>
        <taxon>Ustilaginomycotina</taxon>
        <taxon>Exobasidiomycetes</taxon>
        <taxon>Microstromatales</taxon>
        <taxon>Microstromatales incertae sedis</taxon>
        <taxon>Pseudomicrostroma</taxon>
    </lineage>
</organism>
<keyword evidence="9" id="KW-1185">Reference proteome</keyword>
<dbReference type="PANTHER" id="PTHR13353">
    <property type="entry name" value="TRANSMEMBRANE PROTEIN 19"/>
    <property type="match status" value="1"/>
</dbReference>
<accession>A0A316UG75</accession>
<keyword evidence="4 7" id="KW-1133">Transmembrane helix</keyword>
<evidence type="ECO:0000256" key="4">
    <source>
        <dbReference type="ARBA" id="ARBA00022989"/>
    </source>
</evidence>
<dbReference type="InterPro" id="IPR002794">
    <property type="entry name" value="DUF92_TMEM19"/>
</dbReference>